<sequence>MRVGEVFIDTNILLYIHDRDGAAKGEQALAWLSLLTDRQLARTNLQVLNEVAHVFLRKKWFTSAEEALSILDRLSVFGDRPLTRAEIDRARRLHLRYGYSWWDCLLLASGLELGCTHFLSEDLQDGQIIDDRDGKSLTILSPFAHSPEQFFSSL</sequence>
<dbReference type="SUPFAM" id="SSF88723">
    <property type="entry name" value="PIN domain-like"/>
    <property type="match status" value="1"/>
</dbReference>
<organism evidence="2 3">
    <name type="scientific">Ollibium composti</name>
    <dbReference type="NCBI Taxonomy" id="2675109"/>
    <lineage>
        <taxon>Bacteria</taxon>
        <taxon>Pseudomonadati</taxon>
        <taxon>Pseudomonadota</taxon>
        <taxon>Alphaproteobacteria</taxon>
        <taxon>Hyphomicrobiales</taxon>
        <taxon>Phyllobacteriaceae</taxon>
        <taxon>Ollibium</taxon>
    </lineage>
</organism>
<gene>
    <name evidence="2" type="ORF">E6C48_15880</name>
</gene>
<dbReference type="Gene3D" id="3.40.50.1010">
    <property type="entry name" value="5'-nuclease"/>
    <property type="match status" value="1"/>
</dbReference>
<evidence type="ECO:0000313" key="2">
    <source>
        <dbReference type="EMBL" id="THF56072.1"/>
    </source>
</evidence>
<feature type="domain" description="PIN" evidence="1">
    <location>
        <begin position="6"/>
        <end position="122"/>
    </location>
</feature>
<proteinExistence type="predicted"/>
<name>A0ABY2Q4N6_9HYPH</name>
<dbReference type="EMBL" id="SSNY01000009">
    <property type="protein sequence ID" value="THF56072.1"/>
    <property type="molecule type" value="Genomic_DNA"/>
</dbReference>
<dbReference type="CDD" id="cd18692">
    <property type="entry name" value="PIN_VapC-like"/>
    <property type="match status" value="1"/>
</dbReference>
<protein>
    <submittedName>
        <fullName evidence="2">PIN domain-containing protein</fullName>
    </submittedName>
</protein>
<keyword evidence="3" id="KW-1185">Reference proteome</keyword>
<reference evidence="2 3" key="1">
    <citation type="submission" date="2019-04" db="EMBL/GenBank/DDBJ databases">
        <title>Mesorhizobium composti sp. nov., isolated from compost.</title>
        <authorList>
            <person name="Lin S.-Y."/>
            <person name="Hameed A."/>
            <person name="Hsieh Y.-T."/>
            <person name="Young C.-C."/>
        </authorList>
    </citation>
    <scope>NUCLEOTIDE SEQUENCE [LARGE SCALE GENOMIC DNA]</scope>
    <source>
        <strain evidence="2 3">CC-YTH430</strain>
    </source>
</reference>
<evidence type="ECO:0000259" key="1">
    <source>
        <dbReference type="Pfam" id="PF01850"/>
    </source>
</evidence>
<comment type="caution">
    <text evidence="2">The sequence shown here is derived from an EMBL/GenBank/DDBJ whole genome shotgun (WGS) entry which is preliminary data.</text>
</comment>
<dbReference type="InterPro" id="IPR029060">
    <property type="entry name" value="PIN-like_dom_sf"/>
</dbReference>
<dbReference type="Proteomes" id="UP000306441">
    <property type="component" value="Unassembled WGS sequence"/>
</dbReference>
<dbReference type="InterPro" id="IPR002716">
    <property type="entry name" value="PIN_dom"/>
</dbReference>
<dbReference type="RefSeq" id="WP_136358950.1">
    <property type="nucleotide sequence ID" value="NZ_SSNY01000009.1"/>
</dbReference>
<dbReference type="Pfam" id="PF01850">
    <property type="entry name" value="PIN"/>
    <property type="match status" value="1"/>
</dbReference>
<evidence type="ECO:0000313" key="3">
    <source>
        <dbReference type="Proteomes" id="UP000306441"/>
    </source>
</evidence>
<accession>A0ABY2Q4N6</accession>